<feature type="compositionally biased region" description="Polar residues" evidence="1">
    <location>
        <begin position="113"/>
        <end position="130"/>
    </location>
</feature>
<accession>A0A645FWV2</accession>
<name>A0A645FWV2_9ZZZZ</name>
<evidence type="ECO:0000256" key="1">
    <source>
        <dbReference type="SAM" id="MobiDB-lite"/>
    </source>
</evidence>
<sequence length="163" mass="17657">MMASCSSGVVRTTSRKPIWKAMRSSRARCSGRFPSRGVRMKCAPWNSRASAWARPLFSLPAMGWLPTKSTVSGRHCAASATAVFTPHTSVISAPGLKSARCSRRKSTMPRGCRQSTTTSAVLSADRSSVTRSPAPRLRARARVSGFLSSPMISKSSKPRRERA</sequence>
<dbReference type="EMBL" id="VSSQ01065422">
    <property type="protein sequence ID" value="MPN18140.1"/>
    <property type="molecule type" value="Genomic_DNA"/>
</dbReference>
<protein>
    <submittedName>
        <fullName evidence="2">Uncharacterized protein</fullName>
    </submittedName>
</protein>
<dbReference type="AlphaFoldDB" id="A0A645FWV2"/>
<organism evidence="2">
    <name type="scientific">bioreactor metagenome</name>
    <dbReference type="NCBI Taxonomy" id="1076179"/>
    <lineage>
        <taxon>unclassified sequences</taxon>
        <taxon>metagenomes</taxon>
        <taxon>ecological metagenomes</taxon>
    </lineage>
</organism>
<gene>
    <name evidence="2" type="ORF">SDC9_165498</name>
</gene>
<reference evidence="2" key="1">
    <citation type="submission" date="2019-08" db="EMBL/GenBank/DDBJ databases">
        <authorList>
            <person name="Kucharzyk K."/>
            <person name="Murdoch R.W."/>
            <person name="Higgins S."/>
            <person name="Loffler F."/>
        </authorList>
    </citation>
    <scope>NUCLEOTIDE SEQUENCE</scope>
</reference>
<evidence type="ECO:0000313" key="2">
    <source>
        <dbReference type="EMBL" id="MPN18140.1"/>
    </source>
</evidence>
<proteinExistence type="predicted"/>
<comment type="caution">
    <text evidence="2">The sequence shown here is derived from an EMBL/GenBank/DDBJ whole genome shotgun (WGS) entry which is preliminary data.</text>
</comment>
<feature type="region of interest" description="Disordered" evidence="1">
    <location>
        <begin position="95"/>
        <end position="136"/>
    </location>
</feature>